<evidence type="ECO:0000313" key="1">
    <source>
        <dbReference type="EMBL" id="EFN73566.1"/>
    </source>
</evidence>
<gene>
    <name evidence="1" type="ORF">EAG_08056</name>
</gene>
<protein>
    <submittedName>
        <fullName evidence="1">Uncharacterized protein</fullName>
    </submittedName>
</protein>
<evidence type="ECO:0000313" key="2">
    <source>
        <dbReference type="Proteomes" id="UP000000311"/>
    </source>
</evidence>
<dbReference type="OMA" id="TKIWIDE"/>
<dbReference type="Proteomes" id="UP000000311">
    <property type="component" value="Unassembled WGS sequence"/>
</dbReference>
<accession>E1ZZ25</accession>
<sequence length="72" mass="8785">MVWVRFASVQEKLEVMKGKTKLRDRRERITDDLTERERRVDWLIKREVEMRRREGKSGIHETVGRREDVDMG</sequence>
<name>E1ZZ25_CAMFO</name>
<proteinExistence type="predicted"/>
<dbReference type="InParanoid" id="E1ZZ25"/>
<dbReference type="AlphaFoldDB" id="E1ZZ25"/>
<keyword evidence="2" id="KW-1185">Reference proteome</keyword>
<reference evidence="1 2" key="1">
    <citation type="journal article" date="2010" name="Science">
        <title>Genomic comparison of the ants Camponotus floridanus and Harpegnathos saltator.</title>
        <authorList>
            <person name="Bonasio R."/>
            <person name="Zhang G."/>
            <person name="Ye C."/>
            <person name="Mutti N.S."/>
            <person name="Fang X."/>
            <person name="Qin N."/>
            <person name="Donahue G."/>
            <person name="Yang P."/>
            <person name="Li Q."/>
            <person name="Li C."/>
            <person name="Zhang P."/>
            <person name="Huang Z."/>
            <person name="Berger S.L."/>
            <person name="Reinberg D."/>
            <person name="Wang J."/>
            <person name="Liebig J."/>
        </authorList>
    </citation>
    <scope>NUCLEOTIDE SEQUENCE [LARGE SCALE GENOMIC DNA]</scope>
    <source>
        <strain evidence="2">C129</strain>
    </source>
</reference>
<dbReference type="EMBL" id="GL435280">
    <property type="protein sequence ID" value="EFN73566.1"/>
    <property type="molecule type" value="Genomic_DNA"/>
</dbReference>
<organism evidence="2">
    <name type="scientific">Camponotus floridanus</name>
    <name type="common">Florida carpenter ant</name>
    <dbReference type="NCBI Taxonomy" id="104421"/>
    <lineage>
        <taxon>Eukaryota</taxon>
        <taxon>Metazoa</taxon>
        <taxon>Ecdysozoa</taxon>
        <taxon>Arthropoda</taxon>
        <taxon>Hexapoda</taxon>
        <taxon>Insecta</taxon>
        <taxon>Pterygota</taxon>
        <taxon>Neoptera</taxon>
        <taxon>Endopterygota</taxon>
        <taxon>Hymenoptera</taxon>
        <taxon>Apocrita</taxon>
        <taxon>Aculeata</taxon>
        <taxon>Formicoidea</taxon>
        <taxon>Formicidae</taxon>
        <taxon>Formicinae</taxon>
        <taxon>Camponotus</taxon>
    </lineage>
</organism>